<gene>
    <name evidence="2" type="ORF">DS421_19g648190</name>
</gene>
<sequence length="244" mass="27325">MAPAKVTVAFAHASPSQRERRHVRERLRLPRSRERRRLPHFSSSSSASPFRHIQGVSPNSKSQVKAVCNQICNAQQAPSLQPLSFEHVHSKEANILAILELTRALDKKECNLQIVNVTTPANFFHVLQREVGCCNMLRFGELQVSFGIELLCGINAALPYGHCISTNDFHACCLSPQLWLALGRIFIGRSRNIANRKLGRRGSHLSKLSTTVIRETPQKSSSRVHNCGTLYRPTLLKEEVAVMN</sequence>
<accession>A0A6B9V7H1</accession>
<evidence type="ECO:0000313" key="2">
    <source>
        <dbReference type="EMBL" id="QHN76924.1"/>
    </source>
</evidence>
<name>A0A6B9V7H1_ARAHY</name>
<evidence type="ECO:0000313" key="3">
    <source>
        <dbReference type="Proteomes" id="UP000464620"/>
    </source>
</evidence>
<proteinExistence type="predicted"/>
<protein>
    <submittedName>
        <fullName evidence="2">Lin-9 isogeny</fullName>
    </submittedName>
</protein>
<reference evidence="2 3" key="1">
    <citation type="submission" date="2020-01" db="EMBL/GenBank/DDBJ databases">
        <title>Genome sequence of Arachis hypogaea, cultivar Shitouqi.</title>
        <authorList>
            <person name="Zhuang W."/>
            <person name="Chen H."/>
            <person name="Varshney R."/>
            <person name="Wang D."/>
            <person name="Ming R."/>
        </authorList>
    </citation>
    <scope>NUCLEOTIDE SEQUENCE [LARGE SCALE GENOMIC DNA]</scope>
    <source>
        <tissue evidence="2">Young leaf</tissue>
    </source>
</reference>
<feature type="region of interest" description="Disordered" evidence="1">
    <location>
        <begin position="1"/>
        <end position="57"/>
    </location>
</feature>
<organism evidence="2 3">
    <name type="scientific">Arachis hypogaea</name>
    <name type="common">Peanut</name>
    <dbReference type="NCBI Taxonomy" id="3818"/>
    <lineage>
        <taxon>Eukaryota</taxon>
        <taxon>Viridiplantae</taxon>
        <taxon>Streptophyta</taxon>
        <taxon>Embryophyta</taxon>
        <taxon>Tracheophyta</taxon>
        <taxon>Spermatophyta</taxon>
        <taxon>Magnoliopsida</taxon>
        <taxon>eudicotyledons</taxon>
        <taxon>Gunneridae</taxon>
        <taxon>Pentapetalae</taxon>
        <taxon>rosids</taxon>
        <taxon>fabids</taxon>
        <taxon>Fabales</taxon>
        <taxon>Fabaceae</taxon>
        <taxon>Papilionoideae</taxon>
        <taxon>50 kb inversion clade</taxon>
        <taxon>dalbergioids sensu lato</taxon>
        <taxon>Dalbergieae</taxon>
        <taxon>Pterocarpus clade</taxon>
        <taxon>Arachis</taxon>
    </lineage>
</organism>
<dbReference type="Proteomes" id="UP000464620">
    <property type="component" value="Chromosome B09"/>
</dbReference>
<dbReference type="EMBL" id="CP031001">
    <property type="protein sequence ID" value="QHN76924.1"/>
    <property type="molecule type" value="Genomic_DNA"/>
</dbReference>
<dbReference type="AlphaFoldDB" id="A0A6B9V7H1"/>
<evidence type="ECO:0000256" key="1">
    <source>
        <dbReference type="SAM" id="MobiDB-lite"/>
    </source>
</evidence>